<evidence type="ECO:0000313" key="1">
    <source>
        <dbReference type="EMBL" id="KAK3778795.1"/>
    </source>
</evidence>
<sequence length="155" mass="17474">MHKKEKKYTKDDFSLVSRGSRNLPMSVRNHQGFPLAWLQIGICIRLRAQVAMLILTCGQEENKPLSCGFDCEERLVSLWSRSGSTQWGKSMTAEYYFGVTNDHVLSARPRLHWRPSNLASNGVYNDHKSFVATGGHSAGLVEPLSRGQMKTLFES</sequence>
<gene>
    <name evidence="1" type="ORF">RRG08_013063</name>
</gene>
<dbReference type="AlphaFoldDB" id="A0AAE1A0E2"/>
<proteinExistence type="predicted"/>
<name>A0AAE1A0E2_9GAST</name>
<organism evidence="1 2">
    <name type="scientific">Elysia crispata</name>
    <name type="common">lettuce slug</name>
    <dbReference type="NCBI Taxonomy" id="231223"/>
    <lineage>
        <taxon>Eukaryota</taxon>
        <taxon>Metazoa</taxon>
        <taxon>Spiralia</taxon>
        <taxon>Lophotrochozoa</taxon>
        <taxon>Mollusca</taxon>
        <taxon>Gastropoda</taxon>
        <taxon>Heterobranchia</taxon>
        <taxon>Euthyneura</taxon>
        <taxon>Panpulmonata</taxon>
        <taxon>Sacoglossa</taxon>
        <taxon>Placobranchoidea</taxon>
        <taxon>Plakobranchidae</taxon>
        <taxon>Elysia</taxon>
    </lineage>
</organism>
<dbReference type="Proteomes" id="UP001283361">
    <property type="component" value="Unassembled WGS sequence"/>
</dbReference>
<protein>
    <submittedName>
        <fullName evidence="1">Uncharacterized protein</fullName>
    </submittedName>
</protein>
<dbReference type="EMBL" id="JAWDGP010002895">
    <property type="protein sequence ID" value="KAK3778795.1"/>
    <property type="molecule type" value="Genomic_DNA"/>
</dbReference>
<comment type="caution">
    <text evidence="1">The sequence shown here is derived from an EMBL/GenBank/DDBJ whole genome shotgun (WGS) entry which is preliminary data.</text>
</comment>
<evidence type="ECO:0000313" key="2">
    <source>
        <dbReference type="Proteomes" id="UP001283361"/>
    </source>
</evidence>
<reference evidence="1" key="1">
    <citation type="journal article" date="2023" name="G3 (Bethesda)">
        <title>A reference genome for the long-term kleptoplast-retaining sea slug Elysia crispata morphotype clarki.</title>
        <authorList>
            <person name="Eastman K.E."/>
            <person name="Pendleton A.L."/>
            <person name="Shaikh M.A."/>
            <person name="Suttiyut T."/>
            <person name="Ogas R."/>
            <person name="Tomko P."/>
            <person name="Gavelis G."/>
            <person name="Widhalm J.R."/>
            <person name="Wisecaver J.H."/>
        </authorList>
    </citation>
    <scope>NUCLEOTIDE SEQUENCE</scope>
    <source>
        <strain evidence="1">ECLA1</strain>
    </source>
</reference>
<keyword evidence="2" id="KW-1185">Reference proteome</keyword>
<accession>A0AAE1A0E2</accession>